<evidence type="ECO:0000256" key="1">
    <source>
        <dbReference type="SAM" id="SignalP"/>
    </source>
</evidence>
<keyword evidence="1" id="KW-0732">Signal</keyword>
<name>A0A835IFN6_9MAGN</name>
<accession>A0A835IFN6</accession>
<feature type="signal peptide" evidence="1">
    <location>
        <begin position="1"/>
        <end position="18"/>
    </location>
</feature>
<dbReference type="EMBL" id="JADFTS010000003">
    <property type="protein sequence ID" value="KAF9616806.1"/>
    <property type="molecule type" value="Genomic_DNA"/>
</dbReference>
<evidence type="ECO:0000313" key="3">
    <source>
        <dbReference type="Proteomes" id="UP000631114"/>
    </source>
</evidence>
<dbReference type="AlphaFoldDB" id="A0A835IFN6"/>
<feature type="non-terminal residue" evidence="2">
    <location>
        <position position="1"/>
    </location>
</feature>
<gene>
    <name evidence="2" type="ORF">IFM89_032656</name>
</gene>
<keyword evidence="3" id="KW-1185">Reference proteome</keyword>
<reference evidence="2 3" key="1">
    <citation type="submission" date="2020-10" db="EMBL/GenBank/DDBJ databases">
        <title>The Coptis chinensis genome and diversification of protoberbering-type alkaloids.</title>
        <authorList>
            <person name="Wang B."/>
            <person name="Shu S."/>
            <person name="Song C."/>
            <person name="Liu Y."/>
        </authorList>
    </citation>
    <scope>NUCLEOTIDE SEQUENCE [LARGE SCALE GENOMIC DNA]</scope>
    <source>
        <strain evidence="2">HL-2020</strain>
        <tissue evidence="2">Leaf</tissue>
    </source>
</reference>
<sequence length="54" mass="5929">IKLIVCFHFLGCFSGAYSSGMRGIAWALDSPPKGLLLFSCWQFGVEVANWLTCS</sequence>
<organism evidence="2 3">
    <name type="scientific">Coptis chinensis</name>
    <dbReference type="NCBI Taxonomy" id="261450"/>
    <lineage>
        <taxon>Eukaryota</taxon>
        <taxon>Viridiplantae</taxon>
        <taxon>Streptophyta</taxon>
        <taxon>Embryophyta</taxon>
        <taxon>Tracheophyta</taxon>
        <taxon>Spermatophyta</taxon>
        <taxon>Magnoliopsida</taxon>
        <taxon>Ranunculales</taxon>
        <taxon>Ranunculaceae</taxon>
        <taxon>Coptidoideae</taxon>
        <taxon>Coptis</taxon>
    </lineage>
</organism>
<dbReference type="Proteomes" id="UP000631114">
    <property type="component" value="Unassembled WGS sequence"/>
</dbReference>
<protein>
    <submittedName>
        <fullName evidence="2">Uncharacterized protein</fullName>
    </submittedName>
</protein>
<evidence type="ECO:0000313" key="2">
    <source>
        <dbReference type="EMBL" id="KAF9616806.1"/>
    </source>
</evidence>
<feature type="chain" id="PRO_5032861214" evidence="1">
    <location>
        <begin position="19"/>
        <end position="54"/>
    </location>
</feature>
<proteinExistence type="predicted"/>
<comment type="caution">
    <text evidence="2">The sequence shown here is derived from an EMBL/GenBank/DDBJ whole genome shotgun (WGS) entry which is preliminary data.</text>
</comment>